<dbReference type="CDD" id="cd00158">
    <property type="entry name" value="RHOD"/>
    <property type="match status" value="1"/>
</dbReference>
<evidence type="ECO:0000259" key="1">
    <source>
        <dbReference type="PROSITE" id="PS50206"/>
    </source>
</evidence>
<evidence type="ECO:0000313" key="2">
    <source>
        <dbReference type="EMBL" id="NMH61218.1"/>
    </source>
</evidence>
<evidence type="ECO:0000313" key="3">
    <source>
        <dbReference type="Proteomes" id="UP000709336"/>
    </source>
</evidence>
<feature type="domain" description="Rhodanese" evidence="1">
    <location>
        <begin position="29"/>
        <end position="106"/>
    </location>
</feature>
<dbReference type="PANTHER" id="PTHR43031">
    <property type="entry name" value="FAD-DEPENDENT OXIDOREDUCTASE"/>
    <property type="match status" value="1"/>
</dbReference>
<dbReference type="InterPro" id="IPR036873">
    <property type="entry name" value="Rhodanese-like_dom_sf"/>
</dbReference>
<gene>
    <name evidence="2" type="ORF">HCJ96_14395</name>
</gene>
<dbReference type="Proteomes" id="UP000709336">
    <property type="component" value="Unassembled WGS sequence"/>
</dbReference>
<dbReference type="PROSITE" id="PS50206">
    <property type="entry name" value="RHODANESE_3"/>
    <property type="match status" value="1"/>
</dbReference>
<sequence>MILNIQQRLQSISPLVRKVTAVEAAKECTKNHGTVIDVREPSECEASPTKGSINIPRGVLEMKIIDQFKDPGHPFYLHCASGVRAQLAAEQLLNMGYTSVSAITCNIKSIAEVDFSE</sequence>
<dbReference type="Gene3D" id="3.40.250.10">
    <property type="entry name" value="Rhodanese-like domain"/>
    <property type="match status" value="1"/>
</dbReference>
<dbReference type="RefSeq" id="WP_169211767.1">
    <property type="nucleotide sequence ID" value="NZ_JAATNW010000007.1"/>
</dbReference>
<dbReference type="Pfam" id="PF00581">
    <property type="entry name" value="Rhodanese"/>
    <property type="match status" value="1"/>
</dbReference>
<dbReference type="SMART" id="SM00450">
    <property type="entry name" value="RHOD"/>
    <property type="match status" value="1"/>
</dbReference>
<organism evidence="2 3">
    <name type="scientific">Alteromonas ponticola</name>
    <dbReference type="NCBI Taxonomy" id="2720613"/>
    <lineage>
        <taxon>Bacteria</taxon>
        <taxon>Pseudomonadati</taxon>
        <taxon>Pseudomonadota</taxon>
        <taxon>Gammaproteobacteria</taxon>
        <taxon>Alteromonadales</taxon>
        <taxon>Alteromonadaceae</taxon>
        <taxon>Alteromonas/Salinimonas group</taxon>
        <taxon>Alteromonas</taxon>
    </lineage>
</organism>
<dbReference type="PANTHER" id="PTHR43031:SF1">
    <property type="entry name" value="PYRIDINE NUCLEOTIDE-DISULPHIDE OXIDOREDUCTASE"/>
    <property type="match status" value="1"/>
</dbReference>
<protein>
    <submittedName>
        <fullName evidence="2">Rhodanese-like domain-containing protein</fullName>
    </submittedName>
</protein>
<proteinExistence type="predicted"/>
<comment type="caution">
    <text evidence="2">The sequence shown here is derived from an EMBL/GenBank/DDBJ whole genome shotgun (WGS) entry which is preliminary data.</text>
</comment>
<dbReference type="SUPFAM" id="SSF52821">
    <property type="entry name" value="Rhodanese/Cell cycle control phosphatase"/>
    <property type="match status" value="1"/>
</dbReference>
<dbReference type="InterPro" id="IPR001763">
    <property type="entry name" value="Rhodanese-like_dom"/>
</dbReference>
<dbReference type="EMBL" id="JAATNW010000007">
    <property type="protein sequence ID" value="NMH61218.1"/>
    <property type="molecule type" value="Genomic_DNA"/>
</dbReference>
<keyword evidence="3" id="KW-1185">Reference proteome</keyword>
<name>A0ABX1R455_9ALTE</name>
<dbReference type="InterPro" id="IPR050229">
    <property type="entry name" value="GlpE_sulfurtransferase"/>
</dbReference>
<accession>A0ABX1R455</accession>
<reference evidence="2 3" key="1">
    <citation type="submission" date="2020-03" db="EMBL/GenBank/DDBJ databases">
        <title>Alteromonas ponticola sp. nov., isolated from seawater.</title>
        <authorList>
            <person name="Yoon J.-H."/>
            <person name="Kim Y.-O."/>
        </authorList>
    </citation>
    <scope>NUCLEOTIDE SEQUENCE [LARGE SCALE GENOMIC DNA]</scope>
    <source>
        <strain evidence="2 3">MYP5</strain>
    </source>
</reference>